<reference evidence="1 2" key="1">
    <citation type="submission" date="2020-02" db="EMBL/GenBank/DDBJ databases">
        <authorList>
            <person name="Ferguson B K."/>
        </authorList>
    </citation>
    <scope>NUCLEOTIDE SEQUENCE [LARGE SCALE GENOMIC DNA]</scope>
</reference>
<keyword evidence="2" id="KW-1185">Reference proteome</keyword>
<gene>
    <name evidence="1" type="ORF">NTEN_LOCUS8280</name>
</gene>
<dbReference type="EMBL" id="CADCXU010012425">
    <property type="protein sequence ID" value="CAB0002493.1"/>
    <property type="molecule type" value="Genomic_DNA"/>
</dbReference>
<evidence type="ECO:0000313" key="1">
    <source>
        <dbReference type="EMBL" id="CAB0002493.1"/>
    </source>
</evidence>
<name>A0A6H5GHE6_9HEMI</name>
<dbReference type="AlphaFoldDB" id="A0A6H5GHE6"/>
<proteinExistence type="predicted"/>
<feature type="non-terminal residue" evidence="1">
    <location>
        <position position="68"/>
    </location>
</feature>
<sequence>MDIWDSKLNCNFFLQVPPTPDTMILIIENRSKESCQTTEPNHFCTASAFGLDNVCNLYLSAFWMPPSS</sequence>
<protein>
    <submittedName>
        <fullName evidence="1">Uncharacterized protein</fullName>
    </submittedName>
</protein>
<accession>A0A6H5GHE6</accession>
<organism evidence="1 2">
    <name type="scientific">Nesidiocoris tenuis</name>
    <dbReference type="NCBI Taxonomy" id="355587"/>
    <lineage>
        <taxon>Eukaryota</taxon>
        <taxon>Metazoa</taxon>
        <taxon>Ecdysozoa</taxon>
        <taxon>Arthropoda</taxon>
        <taxon>Hexapoda</taxon>
        <taxon>Insecta</taxon>
        <taxon>Pterygota</taxon>
        <taxon>Neoptera</taxon>
        <taxon>Paraneoptera</taxon>
        <taxon>Hemiptera</taxon>
        <taxon>Heteroptera</taxon>
        <taxon>Panheteroptera</taxon>
        <taxon>Cimicomorpha</taxon>
        <taxon>Miridae</taxon>
        <taxon>Dicyphina</taxon>
        <taxon>Nesidiocoris</taxon>
    </lineage>
</organism>
<evidence type="ECO:0000313" key="2">
    <source>
        <dbReference type="Proteomes" id="UP000479000"/>
    </source>
</evidence>
<dbReference type="Proteomes" id="UP000479000">
    <property type="component" value="Unassembled WGS sequence"/>
</dbReference>